<dbReference type="KEGG" id="pswu:SY83_05475"/>
<gene>
    <name evidence="3" type="ORF">SY83_05475</name>
</gene>
<dbReference type="GO" id="GO:0003677">
    <property type="term" value="F:DNA binding"/>
    <property type="evidence" value="ECO:0007669"/>
    <property type="project" value="UniProtKB-KW"/>
</dbReference>
<dbReference type="InterPro" id="IPR010982">
    <property type="entry name" value="Lambda_DNA-bd_dom_sf"/>
</dbReference>
<evidence type="ECO:0000313" key="4">
    <source>
        <dbReference type="Proteomes" id="UP000076927"/>
    </source>
</evidence>
<keyword evidence="4" id="KW-1185">Reference proteome</keyword>
<dbReference type="Gene3D" id="1.10.260.40">
    <property type="entry name" value="lambda repressor-like DNA-binding domains"/>
    <property type="match status" value="1"/>
</dbReference>
<accession>A0A172TG17</accession>
<dbReference type="Proteomes" id="UP000076927">
    <property type="component" value="Chromosome"/>
</dbReference>
<organism evidence="3 4">
    <name type="scientific">Paenibacillus swuensis</name>
    <dbReference type="NCBI Taxonomy" id="1178515"/>
    <lineage>
        <taxon>Bacteria</taxon>
        <taxon>Bacillati</taxon>
        <taxon>Bacillota</taxon>
        <taxon>Bacilli</taxon>
        <taxon>Bacillales</taxon>
        <taxon>Paenibacillaceae</taxon>
        <taxon>Paenibacillus</taxon>
    </lineage>
</organism>
<dbReference type="PATRIC" id="fig|1178515.4.peg.1111"/>
<reference evidence="3 4" key="1">
    <citation type="submission" date="2015-01" db="EMBL/GenBank/DDBJ databases">
        <title>Paenibacillus swuensis/DY6/whole genome sequencing.</title>
        <authorList>
            <person name="Kim M.K."/>
            <person name="Srinivasan S."/>
            <person name="Lee J.-J."/>
        </authorList>
    </citation>
    <scope>NUCLEOTIDE SEQUENCE [LARGE SCALE GENOMIC DNA]</scope>
    <source>
        <strain evidence="3 4">DY6</strain>
    </source>
</reference>
<dbReference type="SMART" id="SM00530">
    <property type="entry name" value="HTH_XRE"/>
    <property type="match status" value="1"/>
</dbReference>
<dbReference type="PANTHER" id="PTHR46558:SF4">
    <property type="entry name" value="DNA-BIDING PHAGE PROTEIN"/>
    <property type="match status" value="1"/>
</dbReference>
<dbReference type="RefSeq" id="WP_068604999.1">
    <property type="nucleotide sequence ID" value="NZ_CP011388.1"/>
</dbReference>
<protein>
    <submittedName>
        <fullName evidence="3">XRE family transcriptional regulator</fullName>
    </submittedName>
</protein>
<dbReference type="EMBL" id="CP011388">
    <property type="protein sequence ID" value="ANE45844.1"/>
    <property type="molecule type" value="Genomic_DNA"/>
</dbReference>
<sequence length="72" mass="8270">MGSTLVSNHIRKLRFNHDEMTQQQLADRVGVTRQTIVALEKGNYSPSLELAFRIARAFNLPLEEVFFYGENT</sequence>
<feature type="domain" description="HTH cro/C1-type" evidence="2">
    <location>
        <begin position="10"/>
        <end position="65"/>
    </location>
</feature>
<dbReference type="STRING" id="1178515.SY83_05475"/>
<dbReference type="Pfam" id="PF01381">
    <property type="entry name" value="HTH_3"/>
    <property type="match status" value="1"/>
</dbReference>
<evidence type="ECO:0000313" key="3">
    <source>
        <dbReference type="EMBL" id="ANE45844.1"/>
    </source>
</evidence>
<keyword evidence="1" id="KW-0238">DNA-binding</keyword>
<dbReference type="SUPFAM" id="SSF47413">
    <property type="entry name" value="lambda repressor-like DNA-binding domains"/>
    <property type="match status" value="1"/>
</dbReference>
<dbReference type="CDD" id="cd00093">
    <property type="entry name" value="HTH_XRE"/>
    <property type="match status" value="1"/>
</dbReference>
<evidence type="ECO:0000256" key="1">
    <source>
        <dbReference type="ARBA" id="ARBA00023125"/>
    </source>
</evidence>
<evidence type="ECO:0000259" key="2">
    <source>
        <dbReference type="PROSITE" id="PS50943"/>
    </source>
</evidence>
<proteinExistence type="predicted"/>
<name>A0A172TG17_9BACL</name>
<dbReference type="AlphaFoldDB" id="A0A172TG17"/>
<dbReference type="OrthoDB" id="9808239at2"/>
<dbReference type="PANTHER" id="PTHR46558">
    <property type="entry name" value="TRACRIPTIONAL REGULATORY PROTEIN-RELATED-RELATED"/>
    <property type="match status" value="1"/>
</dbReference>
<dbReference type="PROSITE" id="PS50943">
    <property type="entry name" value="HTH_CROC1"/>
    <property type="match status" value="1"/>
</dbReference>
<dbReference type="InterPro" id="IPR001387">
    <property type="entry name" value="Cro/C1-type_HTH"/>
</dbReference>